<evidence type="ECO:0000313" key="1">
    <source>
        <dbReference type="EMBL" id="GAG63239.1"/>
    </source>
</evidence>
<name>X0Z2Q7_9ZZZZ</name>
<dbReference type="EMBL" id="BART01002518">
    <property type="protein sequence ID" value="GAG63239.1"/>
    <property type="molecule type" value="Genomic_DNA"/>
</dbReference>
<protein>
    <submittedName>
        <fullName evidence="1">Uncharacterized protein</fullName>
    </submittedName>
</protein>
<dbReference type="AlphaFoldDB" id="X0Z2Q7"/>
<sequence>MGIYSWRDEEMEELSGIIDKAILGAIMGLLDENSDTILKILEVMEKRKEK</sequence>
<accession>X0Z2Q7</accession>
<organism evidence="1">
    <name type="scientific">marine sediment metagenome</name>
    <dbReference type="NCBI Taxonomy" id="412755"/>
    <lineage>
        <taxon>unclassified sequences</taxon>
        <taxon>metagenomes</taxon>
        <taxon>ecological metagenomes</taxon>
    </lineage>
</organism>
<gene>
    <name evidence="1" type="ORF">S01H4_07627</name>
</gene>
<reference evidence="1" key="1">
    <citation type="journal article" date="2014" name="Front. Microbiol.">
        <title>High frequency of phylogenetically diverse reductive dehalogenase-homologous genes in deep subseafloor sedimentary metagenomes.</title>
        <authorList>
            <person name="Kawai M."/>
            <person name="Futagami T."/>
            <person name="Toyoda A."/>
            <person name="Takaki Y."/>
            <person name="Nishi S."/>
            <person name="Hori S."/>
            <person name="Arai W."/>
            <person name="Tsubouchi T."/>
            <person name="Morono Y."/>
            <person name="Uchiyama I."/>
            <person name="Ito T."/>
            <person name="Fujiyama A."/>
            <person name="Inagaki F."/>
            <person name="Takami H."/>
        </authorList>
    </citation>
    <scope>NUCLEOTIDE SEQUENCE</scope>
    <source>
        <strain evidence="1">Expedition CK06-06</strain>
    </source>
</reference>
<comment type="caution">
    <text evidence="1">The sequence shown here is derived from an EMBL/GenBank/DDBJ whole genome shotgun (WGS) entry which is preliminary data.</text>
</comment>
<proteinExistence type="predicted"/>